<accession>A0ABM0M4L8</accession>
<feature type="chain" id="PRO_5045428518" description="phospholipase A2" evidence="12">
    <location>
        <begin position="24"/>
        <end position="170"/>
    </location>
</feature>
<dbReference type="PANTHER" id="PTHR11716">
    <property type="entry name" value="PHOSPHOLIPASE A2 FAMILY MEMBER"/>
    <property type="match status" value="1"/>
</dbReference>
<evidence type="ECO:0000256" key="9">
    <source>
        <dbReference type="ARBA" id="ARBA00023098"/>
    </source>
</evidence>
<evidence type="ECO:0000256" key="7">
    <source>
        <dbReference type="ARBA" id="ARBA00022837"/>
    </source>
</evidence>
<dbReference type="Proteomes" id="UP000694865">
    <property type="component" value="Unplaced"/>
</dbReference>
<evidence type="ECO:0000256" key="6">
    <source>
        <dbReference type="ARBA" id="ARBA00022801"/>
    </source>
</evidence>
<dbReference type="PROSITE" id="PS00119">
    <property type="entry name" value="PA2_ASP"/>
    <property type="match status" value="1"/>
</dbReference>
<evidence type="ECO:0000256" key="5">
    <source>
        <dbReference type="ARBA" id="ARBA00022723"/>
    </source>
</evidence>
<protein>
    <recommendedName>
        <fullName evidence="3">phospholipase A2</fullName>
        <ecNumber evidence="3">3.1.1.4</ecNumber>
    </recommendedName>
</protein>
<dbReference type="PROSITE" id="PS00118">
    <property type="entry name" value="PA2_HIS"/>
    <property type="match status" value="1"/>
</dbReference>
<sequence length="170" mass="18504">MTIRTTHSTCVAILIVLVVITHSRPSFRTLQSFFNLAAMVECTVHSSNVDGALGFVGYGCYCGLGGGGDPVDAIDTCCQSHDECYGGLQEDQCLTMSVYLEGYEYEHDGCRSDSAKIECKSSDDYGGGPSARCKSSLCNCDRQLAECLAMQATSYNKMYEGWQFGEQCQQ</sequence>
<comment type="cofactor">
    <cofactor evidence="1">
        <name>Ca(2+)</name>
        <dbReference type="ChEBI" id="CHEBI:29108"/>
    </cofactor>
</comment>
<name>A0ABM0M4L8_SACKO</name>
<gene>
    <name evidence="15" type="primary">LOC102802654</name>
</gene>
<dbReference type="EC" id="3.1.1.4" evidence="3"/>
<keyword evidence="5" id="KW-0479">Metal-binding</keyword>
<comment type="subcellular location">
    <subcellularLocation>
        <location evidence="2">Secreted</location>
    </subcellularLocation>
</comment>
<keyword evidence="12" id="KW-0732">Signal</keyword>
<dbReference type="Gene3D" id="1.20.90.10">
    <property type="entry name" value="Phospholipase A2 domain"/>
    <property type="match status" value="1"/>
</dbReference>
<dbReference type="InterPro" id="IPR036444">
    <property type="entry name" value="PLipase_A2_dom_sf"/>
</dbReference>
<evidence type="ECO:0000256" key="12">
    <source>
        <dbReference type="SAM" id="SignalP"/>
    </source>
</evidence>
<keyword evidence="7" id="KW-0106">Calcium</keyword>
<evidence type="ECO:0000313" key="15">
    <source>
        <dbReference type="RefSeq" id="XP_006814959.1"/>
    </source>
</evidence>
<evidence type="ECO:0000256" key="1">
    <source>
        <dbReference type="ARBA" id="ARBA00001913"/>
    </source>
</evidence>
<comment type="similarity">
    <text evidence="11">Belongs to the phospholipase A2 family.</text>
</comment>
<keyword evidence="10" id="KW-1015">Disulfide bond</keyword>
<feature type="domain" description="Phospholipase A2-like central" evidence="13">
    <location>
        <begin position="32"/>
        <end position="169"/>
    </location>
</feature>
<keyword evidence="4" id="KW-0964">Secreted</keyword>
<feature type="signal peptide" evidence="12">
    <location>
        <begin position="1"/>
        <end position="23"/>
    </location>
</feature>
<evidence type="ECO:0000313" key="14">
    <source>
        <dbReference type="Proteomes" id="UP000694865"/>
    </source>
</evidence>
<dbReference type="InterPro" id="IPR033112">
    <property type="entry name" value="PLA2_Asp_AS"/>
</dbReference>
<dbReference type="Pfam" id="PF00068">
    <property type="entry name" value="Phospholip_A2_1"/>
    <property type="match status" value="1"/>
</dbReference>
<dbReference type="InterPro" id="IPR033113">
    <property type="entry name" value="PLA2_histidine"/>
</dbReference>
<evidence type="ECO:0000259" key="13">
    <source>
        <dbReference type="SMART" id="SM00085"/>
    </source>
</evidence>
<dbReference type="SUPFAM" id="SSF48619">
    <property type="entry name" value="Phospholipase A2, PLA2"/>
    <property type="match status" value="1"/>
</dbReference>
<keyword evidence="14" id="KW-1185">Reference proteome</keyword>
<evidence type="ECO:0000256" key="4">
    <source>
        <dbReference type="ARBA" id="ARBA00022525"/>
    </source>
</evidence>
<evidence type="ECO:0000256" key="3">
    <source>
        <dbReference type="ARBA" id="ARBA00013278"/>
    </source>
</evidence>
<keyword evidence="6" id="KW-0378">Hydrolase</keyword>
<dbReference type="InterPro" id="IPR016090">
    <property type="entry name" value="PLA2-like_dom"/>
</dbReference>
<dbReference type="GeneID" id="102802654"/>
<keyword evidence="8" id="KW-0442">Lipid degradation</keyword>
<evidence type="ECO:0000256" key="8">
    <source>
        <dbReference type="ARBA" id="ARBA00022963"/>
    </source>
</evidence>
<proteinExistence type="inferred from homology"/>
<evidence type="ECO:0000256" key="11">
    <source>
        <dbReference type="RuleBase" id="RU003654"/>
    </source>
</evidence>
<keyword evidence="9" id="KW-0443">Lipid metabolism</keyword>
<dbReference type="InterPro" id="IPR001211">
    <property type="entry name" value="PLA2"/>
</dbReference>
<dbReference type="RefSeq" id="XP_006814959.1">
    <property type="nucleotide sequence ID" value="XM_006814896.1"/>
</dbReference>
<evidence type="ECO:0000256" key="2">
    <source>
        <dbReference type="ARBA" id="ARBA00004613"/>
    </source>
</evidence>
<evidence type="ECO:0000256" key="10">
    <source>
        <dbReference type="ARBA" id="ARBA00023157"/>
    </source>
</evidence>
<dbReference type="SMART" id="SM00085">
    <property type="entry name" value="PA2c"/>
    <property type="match status" value="1"/>
</dbReference>
<organism evidence="14 15">
    <name type="scientific">Saccoglossus kowalevskii</name>
    <name type="common">Acorn worm</name>
    <dbReference type="NCBI Taxonomy" id="10224"/>
    <lineage>
        <taxon>Eukaryota</taxon>
        <taxon>Metazoa</taxon>
        <taxon>Hemichordata</taxon>
        <taxon>Enteropneusta</taxon>
        <taxon>Harrimaniidae</taxon>
        <taxon>Saccoglossus</taxon>
    </lineage>
</organism>
<dbReference type="PANTHER" id="PTHR11716:SF47">
    <property type="entry name" value="PHOSPHOLIPASE A2-ALPHA"/>
    <property type="match status" value="1"/>
</dbReference>
<reference evidence="15" key="1">
    <citation type="submission" date="2025-08" db="UniProtKB">
        <authorList>
            <consortium name="RefSeq"/>
        </authorList>
    </citation>
    <scope>IDENTIFICATION</scope>
    <source>
        <tissue evidence="15">Testes</tissue>
    </source>
</reference>